<gene>
    <name evidence="1" type="ORF">CYMTET_30313</name>
</gene>
<dbReference type="EMBL" id="LGRX02017450">
    <property type="protein sequence ID" value="KAK3260753.1"/>
    <property type="molecule type" value="Genomic_DNA"/>
</dbReference>
<reference evidence="1 2" key="1">
    <citation type="journal article" date="2015" name="Genome Biol. Evol.">
        <title>Comparative Genomics of a Bacterivorous Green Alga Reveals Evolutionary Causalities and Consequences of Phago-Mixotrophic Mode of Nutrition.</title>
        <authorList>
            <person name="Burns J.A."/>
            <person name="Paasch A."/>
            <person name="Narechania A."/>
            <person name="Kim E."/>
        </authorList>
    </citation>
    <scope>NUCLEOTIDE SEQUENCE [LARGE SCALE GENOMIC DNA]</scope>
    <source>
        <strain evidence="1 2">PLY_AMNH</strain>
    </source>
</reference>
<organism evidence="1 2">
    <name type="scientific">Cymbomonas tetramitiformis</name>
    <dbReference type="NCBI Taxonomy" id="36881"/>
    <lineage>
        <taxon>Eukaryota</taxon>
        <taxon>Viridiplantae</taxon>
        <taxon>Chlorophyta</taxon>
        <taxon>Pyramimonadophyceae</taxon>
        <taxon>Pyramimonadales</taxon>
        <taxon>Pyramimonadaceae</taxon>
        <taxon>Cymbomonas</taxon>
    </lineage>
</organism>
<dbReference type="Proteomes" id="UP001190700">
    <property type="component" value="Unassembled WGS sequence"/>
</dbReference>
<comment type="caution">
    <text evidence="1">The sequence shown here is derived from an EMBL/GenBank/DDBJ whole genome shotgun (WGS) entry which is preliminary data.</text>
</comment>
<name>A0AAE0FJ92_9CHLO</name>
<accession>A0AAE0FJ92</accession>
<protein>
    <submittedName>
        <fullName evidence="1">Uncharacterized protein</fullName>
    </submittedName>
</protein>
<sequence length="239" mass="26926">MGSPLVNIITACTRPENLAKMLPEIENALDVWNIVWWIVYDAQVIHQTQVATLGKPYVQEIFHGHPTSVSGKAQLNFALDRITSGFVYVLDDDNTLHPALKNLPLTAGGYIFQQQLEGGAVRDIDIRPSKIDQAQFLLSMDIIGDLRYDLCYDADGKFISQIYNQHADMLQVVHEPLCYYNHLLQGSEMGQGNMHFDSQQGEWQSTSQSLVSLAEMSHDAQLAQVLRIVQNQTGEHFRI</sequence>
<evidence type="ECO:0000313" key="1">
    <source>
        <dbReference type="EMBL" id="KAK3260753.1"/>
    </source>
</evidence>
<keyword evidence="2" id="KW-1185">Reference proteome</keyword>
<evidence type="ECO:0000313" key="2">
    <source>
        <dbReference type="Proteomes" id="UP001190700"/>
    </source>
</evidence>
<proteinExistence type="predicted"/>
<dbReference type="AlphaFoldDB" id="A0AAE0FJ92"/>